<feature type="transmembrane region" description="Helical" evidence="6">
    <location>
        <begin position="12"/>
        <end position="33"/>
    </location>
</feature>
<comment type="caution">
    <text evidence="8">The sequence shown here is derived from an EMBL/GenBank/DDBJ whole genome shotgun (WGS) entry which is preliminary data.</text>
</comment>
<organism evidence="8 9">
    <name type="scientific">Adlercreutzia faecimuris</name>
    <dbReference type="NCBI Taxonomy" id="2897341"/>
    <lineage>
        <taxon>Bacteria</taxon>
        <taxon>Bacillati</taxon>
        <taxon>Actinomycetota</taxon>
        <taxon>Coriobacteriia</taxon>
        <taxon>Eggerthellales</taxon>
        <taxon>Eggerthellaceae</taxon>
        <taxon>Adlercreutzia</taxon>
    </lineage>
</organism>
<dbReference type="InterPro" id="IPR051401">
    <property type="entry name" value="GtrA_CellWall_Glycosyl"/>
</dbReference>
<dbReference type="Proteomes" id="UP001430755">
    <property type="component" value="Unassembled WGS sequence"/>
</dbReference>
<evidence type="ECO:0000259" key="7">
    <source>
        <dbReference type="Pfam" id="PF04138"/>
    </source>
</evidence>
<comment type="similarity">
    <text evidence="2">Belongs to the GtrA family.</text>
</comment>
<accession>A0ABS9WH68</accession>
<name>A0ABS9WH68_9ACTN</name>
<keyword evidence="3 6" id="KW-0812">Transmembrane</keyword>
<comment type="subcellular location">
    <subcellularLocation>
        <location evidence="1">Membrane</location>
        <topology evidence="1">Multi-pass membrane protein</topology>
    </subcellularLocation>
</comment>
<feature type="transmembrane region" description="Helical" evidence="6">
    <location>
        <begin position="39"/>
        <end position="61"/>
    </location>
</feature>
<evidence type="ECO:0000313" key="8">
    <source>
        <dbReference type="EMBL" id="MCI2242218.1"/>
    </source>
</evidence>
<protein>
    <submittedName>
        <fullName evidence="8">GtrA family protein</fullName>
    </submittedName>
</protein>
<dbReference type="PANTHER" id="PTHR38459">
    <property type="entry name" value="PROPHAGE BACTOPRENOL-LINKED GLUCOSE TRANSLOCASE HOMOLOG"/>
    <property type="match status" value="1"/>
</dbReference>
<dbReference type="InterPro" id="IPR007267">
    <property type="entry name" value="GtrA_DPMS_TM"/>
</dbReference>
<dbReference type="PANTHER" id="PTHR38459:SF1">
    <property type="entry name" value="PROPHAGE BACTOPRENOL-LINKED GLUCOSE TRANSLOCASE HOMOLOG"/>
    <property type="match status" value="1"/>
</dbReference>
<evidence type="ECO:0000256" key="2">
    <source>
        <dbReference type="ARBA" id="ARBA00009399"/>
    </source>
</evidence>
<proteinExistence type="inferred from homology"/>
<dbReference type="RefSeq" id="WP_242165208.1">
    <property type="nucleotide sequence ID" value="NZ_JAJMLW010000002.1"/>
</dbReference>
<feature type="domain" description="GtrA/DPMS transmembrane" evidence="7">
    <location>
        <begin position="10"/>
        <end position="124"/>
    </location>
</feature>
<reference evidence="8" key="1">
    <citation type="submission" date="2021-11" db="EMBL/GenBank/DDBJ databases">
        <title>A Novel Adlercreutzia Species, isolated from a Allomyrina dichotoma larva feces.</title>
        <authorList>
            <person name="Suh M.K."/>
        </authorList>
    </citation>
    <scope>NUCLEOTIDE SEQUENCE</scope>
    <source>
        <strain evidence="8">JBNU-10</strain>
    </source>
</reference>
<evidence type="ECO:0000313" key="9">
    <source>
        <dbReference type="Proteomes" id="UP001430755"/>
    </source>
</evidence>
<keyword evidence="9" id="KW-1185">Reference proteome</keyword>
<feature type="transmembrane region" description="Helical" evidence="6">
    <location>
        <begin position="100"/>
        <end position="119"/>
    </location>
</feature>
<keyword evidence="4 6" id="KW-1133">Transmembrane helix</keyword>
<evidence type="ECO:0000256" key="4">
    <source>
        <dbReference type="ARBA" id="ARBA00022989"/>
    </source>
</evidence>
<evidence type="ECO:0000256" key="1">
    <source>
        <dbReference type="ARBA" id="ARBA00004141"/>
    </source>
</evidence>
<dbReference type="Pfam" id="PF04138">
    <property type="entry name" value="GtrA_DPMS_TM"/>
    <property type="match status" value="1"/>
</dbReference>
<evidence type="ECO:0000256" key="5">
    <source>
        <dbReference type="ARBA" id="ARBA00023136"/>
    </source>
</evidence>
<sequence>MRKLIEQIMKFGVVGVIAFVIDYGLMVLLTEAFGVDYLLSATVSFIVSVTFNYLASMRYVFTHKEGLSRRREFAIFVVLSVIGLIINDACMYLGTTVLAVDYRLTKIGATLIVMVWNFVTRKKFLDAGDEAELAEESLERAVGEARENLATSCERADDEAHGVPSRPRR</sequence>
<evidence type="ECO:0000256" key="6">
    <source>
        <dbReference type="SAM" id="Phobius"/>
    </source>
</evidence>
<gene>
    <name evidence="8" type="ORF">LPT13_07635</name>
</gene>
<feature type="transmembrane region" description="Helical" evidence="6">
    <location>
        <begin position="73"/>
        <end position="94"/>
    </location>
</feature>
<dbReference type="EMBL" id="JAJMLW010000002">
    <property type="protein sequence ID" value="MCI2242218.1"/>
    <property type="molecule type" value="Genomic_DNA"/>
</dbReference>
<keyword evidence="5 6" id="KW-0472">Membrane</keyword>
<evidence type="ECO:0000256" key="3">
    <source>
        <dbReference type="ARBA" id="ARBA00022692"/>
    </source>
</evidence>